<feature type="compositionally biased region" description="Polar residues" evidence="2">
    <location>
        <begin position="771"/>
        <end position="782"/>
    </location>
</feature>
<feature type="region of interest" description="Disordered" evidence="2">
    <location>
        <begin position="771"/>
        <end position="831"/>
    </location>
</feature>
<keyword evidence="4" id="KW-1185">Reference proteome</keyword>
<dbReference type="EMBL" id="RQTK01001872">
    <property type="protein sequence ID" value="RUS69007.1"/>
    <property type="molecule type" value="Genomic_DNA"/>
</dbReference>
<feature type="coiled-coil region" evidence="1">
    <location>
        <begin position="119"/>
        <end position="146"/>
    </location>
</feature>
<feature type="compositionally biased region" description="Low complexity" evidence="2">
    <location>
        <begin position="584"/>
        <end position="606"/>
    </location>
</feature>
<reference evidence="3 4" key="1">
    <citation type="submission" date="2019-01" db="EMBL/GenBank/DDBJ databases">
        <title>A draft genome assembly of the solar-powered sea slug Elysia chlorotica.</title>
        <authorList>
            <person name="Cai H."/>
            <person name="Li Q."/>
            <person name="Fang X."/>
            <person name="Li J."/>
            <person name="Curtis N.E."/>
            <person name="Altenburger A."/>
            <person name="Shibata T."/>
            <person name="Feng M."/>
            <person name="Maeda T."/>
            <person name="Schwartz J.A."/>
            <person name="Shigenobu S."/>
            <person name="Lundholm N."/>
            <person name="Nishiyama T."/>
            <person name="Yang H."/>
            <person name="Hasebe M."/>
            <person name="Li S."/>
            <person name="Pierce S.K."/>
            <person name="Wang J."/>
        </authorList>
    </citation>
    <scope>NUCLEOTIDE SEQUENCE [LARGE SCALE GENOMIC DNA]</scope>
    <source>
        <strain evidence="3">EC2010</strain>
        <tissue evidence="3">Whole organism of an adult</tissue>
    </source>
</reference>
<feature type="coiled-coil region" evidence="1">
    <location>
        <begin position="607"/>
        <end position="662"/>
    </location>
</feature>
<accession>A0A3S1AUZ6</accession>
<proteinExistence type="predicted"/>
<comment type="caution">
    <text evidence="3">The sequence shown here is derived from an EMBL/GenBank/DDBJ whole genome shotgun (WGS) entry which is preliminary data.</text>
</comment>
<protein>
    <submittedName>
        <fullName evidence="3">Uncharacterized protein</fullName>
    </submittedName>
</protein>
<organism evidence="3 4">
    <name type="scientific">Elysia chlorotica</name>
    <name type="common">Eastern emerald elysia</name>
    <name type="synonym">Sea slug</name>
    <dbReference type="NCBI Taxonomy" id="188477"/>
    <lineage>
        <taxon>Eukaryota</taxon>
        <taxon>Metazoa</taxon>
        <taxon>Spiralia</taxon>
        <taxon>Lophotrochozoa</taxon>
        <taxon>Mollusca</taxon>
        <taxon>Gastropoda</taxon>
        <taxon>Heterobranchia</taxon>
        <taxon>Euthyneura</taxon>
        <taxon>Panpulmonata</taxon>
        <taxon>Sacoglossa</taxon>
        <taxon>Placobranchoidea</taxon>
        <taxon>Plakobranchidae</taxon>
        <taxon>Elysia</taxon>
    </lineage>
</organism>
<sequence>CIGWIPDGLLVELAQKKLDTLRIQYEHQVSTLQRQLEAERRSNQEQTQVKRQQYEQLLCELRAVLGQENQGTLDSALAHLSYAHTAEIKRLQAEHQNDICLELTAMKLSLEQVYASKSDMEAQESKQRYEQRLEALNKQHREELNRLSFHAQKGSSQTTASLIDQYNQLVKRLSEDLQKQCVSEKSEKKHNGMNGDVLEELEENMSAGYPSSQEIHQLLLNQQTEIAALRDRLLSENEKAESGHHIEEGMDVSELEKQLVDLHNQYQAQVEQIQTNMKARDEEQEKELADYKEQLKKEQEDFKSHYEKKIQDLETSFETEISNMKEKYEAQISGLIDSKLSASVNCDLSEESKRQREYVQKTMALTVISDTDSDLSADASRGAFSIDYPARLQVLEAELLDRDSQINELGARLRRQESPASSHTDTEKELSDLRAKVAQLQEDTSTALSRCSELQTFLQQKDSEIDQLQVENKDLSDILEGKEKRIKQLEAEKAESEKLYRDLVERESPRSKGSHGRDVPSGSSVDDSFASARDSIHNTPRSYVSDHLEFTSPRSDVGDDENKHQNHLSASQSHELNDSIPFANDSSDYSSRNGNNNNNNNNNHSNSAALEVAVEDLKRKVEELDNQLSAAKERERQLLSQLEEVEHDRKEAIEMLKQELEHERQIEVETLQSEFRVQLEVELKRQAAQLCPEGTPVSEADLFSSAVQEEQMAKINIDCFSANNNATSVEEPLMQQSKALGNTSERNLISDDDHVDPLLQTSAFELQQAVQGAQDPLSSKTASAEGKDCDNENDFVDSFRDNNRSENLSVTTPGCTESSSQLHPDGKETSI</sequence>
<feature type="compositionally biased region" description="Polar residues" evidence="2">
    <location>
        <begin position="805"/>
        <end position="822"/>
    </location>
</feature>
<evidence type="ECO:0000313" key="3">
    <source>
        <dbReference type="EMBL" id="RUS69007.1"/>
    </source>
</evidence>
<feature type="non-terminal residue" evidence="3">
    <location>
        <position position="1"/>
    </location>
</feature>
<name>A0A3S1AUZ6_ELYCH</name>
<dbReference type="Proteomes" id="UP000271974">
    <property type="component" value="Unassembled WGS sequence"/>
</dbReference>
<evidence type="ECO:0000256" key="1">
    <source>
        <dbReference type="SAM" id="Coils"/>
    </source>
</evidence>
<keyword evidence="1" id="KW-0175">Coiled coil</keyword>
<dbReference type="AlphaFoldDB" id="A0A3S1AUZ6"/>
<gene>
    <name evidence="3" type="ORF">EGW08_023230</name>
</gene>
<evidence type="ECO:0000256" key="2">
    <source>
        <dbReference type="SAM" id="MobiDB-lite"/>
    </source>
</evidence>
<feature type="compositionally biased region" description="Basic and acidic residues" evidence="2">
    <location>
        <begin position="495"/>
        <end position="518"/>
    </location>
</feature>
<feature type="region of interest" description="Disordered" evidence="2">
    <location>
        <begin position="495"/>
        <end position="606"/>
    </location>
</feature>
<dbReference type="STRING" id="188477.A0A3S1AUZ6"/>
<feature type="region of interest" description="Disordered" evidence="2">
    <location>
        <begin position="411"/>
        <end position="431"/>
    </location>
</feature>
<evidence type="ECO:0000313" key="4">
    <source>
        <dbReference type="Proteomes" id="UP000271974"/>
    </source>
</evidence>
<feature type="coiled-coil region" evidence="1">
    <location>
        <begin position="219"/>
        <end position="308"/>
    </location>
</feature>